<dbReference type="AlphaFoldDB" id="A0A653EYB0"/>
<sequence>MFAMEPAVVGVSALAQAGLAAQQGAGVAAGAPTLVGVMPMGEDADSAAFTAALAAVGAAYVSTAAEHAAARGVQSDAQSVAAGIAVVSEAMRAAALAL</sequence>
<evidence type="ECO:0008006" key="2">
    <source>
        <dbReference type="Google" id="ProtNLM"/>
    </source>
</evidence>
<organism evidence="1">
    <name type="scientific">Mycobacterium kansasii</name>
    <dbReference type="NCBI Taxonomy" id="1768"/>
    <lineage>
        <taxon>Bacteria</taxon>
        <taxon>Bacillati</taxon>
        <taxon>Actinomycetota</taxon>
        <taxon>Actinomycetes</taxon>
        <taxon>Mycobacteriales</taxon>
        <taxon>Mycobacteriaceae</taxon>
        <taxon>Mycobacterium</taxon>
    </lineage>
</organism>
<dbReference type="EMBL" id="LR589324">
    <property type="protein sequence ID" value="VTP02329.1"/>
    <property type="molecule type" value="Genomic_DNA"/>
</dbReference>
<accession>A0A653EYB0</accession>
<reference evidence="1" key="1">
    <citation type="submission" date="2019-05" db="EMBL/GenBank/DDBJ databases">
        <authorList>
            <person name="Naeem R."/>
            <person name="Antony C."/>
            <person name="Guan Q."/>
        </authorList>
    </citation>
    <scope>NUCLEOTIDE SEQUENCE</scope>
    <source>
        <strain evidence="1">3</strain>
    </source>
</reference>
<protein>
    <recommendedName>
        <fullName evidence="2">PE family protein</fullName>
    </recommendedName>
</protein>
<gene>
    <name evidence="1" type="ORF">BIN_B_03403</name>
</gene>
<proteinExistence type="predicted"/>
<name>A0A653EYB0_MYCKA</name>
<evidence type="ECO:0000313" key="1">
    <source>
        <dbReference type="EMBL" id="VTP02329.1"/>
    </source>
</evidence>